<evidence type="ECO:0000256" key="3">
    <source>
        <dbReference type="ARBA" id="ARBA00022519"/>
    </source>
</evidence>
<dbReference type="Pfam" id="PF02537">
    <property type="entry name" value="CRCB"/>
    <property type="match status" value="1"/>
</dbReference>
<dbReference type="PANTHER" id="PTHR28259:SF1">
    <property type="entry name" value="FLUORIDE EXPORT PROTEIN 1-RELATED"/>
    <property type="match status" value="1"/>
</dbReference>
<dbReference type="PANTHER" id="PTHR28259">
    <property type="entry name" value="FLUORIDE EXPORT PROTEIN 1-RELATED"/>
    <property type="match status" value="1"/>
</dbReference>
<feature type="binding site" evidence="11">
    <location>
        <position position="74"/>
    </location>
    <ligand>
        <name>Na(+)</name>
        <dbReference type="ChEBI" id="CHEBI:29101"/>
        <note>structural</note>
    </ligand>
</feature>
<dbReference type="AlphaFoldDB" id="A0A7V1LKT7"/>
<comment type="subcellular location">
    <subcellularLocation>
        <location evidence="1 11">Cell membrane</location>
        <topology evidence="1 11">Multi-pass membrane protein</topology>
    </subcellularLocation>
</comment>
<comment type="similarity">
    <text evidence="9 11">Belongs to the fluoride channel Fluc/FEX (TC 1.A.43) family.</text>
</comment>
<keyword evidence="6 11" id="KW-0406">Ion transport</keyword>
<comment type="caution">
    <text evidence="12">The sequence shown here is derived from an EMBL/GenBank/DDBJ whole genome shotgun (WGS) entry which is preliminary data.</text>
</comment>
<comment type="activity regulation">
    <text evidence="11">Na(+) is not transported, but it plays an essential structural role and its presence is essential for fluoride channel function.</text>
</comment>
<feature type="transmembrane region" description="Helical" evidence="11">
    <location>
        <begin position="66"/>
        <end position="84"/>
    </location>
</feature>
<dbReference type="EMBL" id="DRLD01000103">
    <property type="protein sequence ID" value="HED09813.1"/>
    <property type="molecule type" value="Genomic_DNA"/>
</dbReference>
<sequence>MQLLIIGAGGFLGAILRYLLSGWVYRLTGSTLPYGTLAVNVIGSFILGGFLYLSGQRLALDPMWRSFIAVGMMGALTTFSTFSWETFQYLQDGQMLLAGLNILLNVLLTLIAVWAGISLARML</sequence>
<keyword evidence="11" id="KW-0813">Transport</keyword>
<keyword evidence="4 11" id="KW-0812">Transmembrane</keyword>
<organism evidence="12">
    <name type="scientific">Caldithrix abyssi</name>
    <dbReference type="NCBI Taxonomy" id="187145"/>
    <lineage>
        <taxon>Bacteria</taxon>
        <taxon>Pseudomonadati</taxon>
        <taxon>Calditrichota</taxon>
        <taxon>Calditrichia</taxon>
        <taxon>Calditrichales</taxon>
        <taxon>Calditrichaceae</taxon>
        <taxon>Caldithrix</taxon>
    </lineage>
</organism>
<accession>A0A7V1LKT7</accession>
<comment type="catalytic activity">
    <reaction evidence="10">
        <text>fluoride(in) = fluoride(out)</text>
        <dbReference type="Rhea" id="RHEA:76159"/>
        <dbReference type="ChEBI" id="CHEBI:17051"/>
    </reaction>
    <physiologicalReaction direction="left-to-right" evidence="10">
        <dbReference type="Rhea" id="RHEA:76160"/>
    </physiologicalReaction>
</comment>
<keyword evidence="11" id="KW-0915">Sodium</keyword>
<dbReference type="HAMAP" id="MF_00454">
    <property type="entry name" value="FluC"/>
    <property type="match status" value="1"/>
</dbReference>
<keyword evidence="3" id="KW-0997">Cell inner membrane</keyword>
<evidence type="ECO:0000256" key="11">
    <source>
        <dbReference type="HAMAP-Rule" id="MF_00454"/>
    </source>
</evidence>
<evidence type="ECO:0000256" key="8">
    <source>
        <dbReference type="ARBA" id="ARBA00023303"/>
    </source>
</evidence>
<feature type="transmembrane region" description="Helical" evidence="11">
    <location>
        <begin position="31"/>
        <end position="54"/>
    </location>
</feature>
<comment type="function">
    <text evidence="11">Fluoride-specific ion channel. Important for reducing fluoride concentration in the cell, thus reducing its toxicity.</text>
</comment>
<keyword evidence="5 11" id="KW-1133">Transmembrane helix</keyword>
<dbReference type="GO" id="GO:0046872">
    <property type="term" value="F:metal ion binding"/>
    <property type="evidence" value="ECO:0007669"/>
    <property type="project" value="UniProtKB-KW"/>
</dbReference>
<dbReference type="GO" id="GO:0005886">
    <property type="term" value="C:plasma membrane"/>
    <property type="evidence" value="ECO:0007669"/>
    <property type="project" value="UniProtKB-SubCell"/>
</dbReference>
<keyword evidence="7 11" id="KW-0472">Membrane</keyword>
<reference evidence="12" key="1">
    <citation type="journal article" date="2020" name="mSystems">
        <title>Genome- and Community-Level Interaction Insights into Carbon Utilization and Element Cycling Functions of Hydrothermarchaeota in Hydrothermal Sediment.</title>
        <authorList>
            <person name="Zhou Z."/>
            <person name="Liu Y."/>
            <person name="Xu W."/>
            <person name="Pan J."/>
            <person name="Luo Z.H."/>
            <person name="Li M."/>
        </authorList>
    </citation>
    <scope>NUCLEOTIDE SEQUENCE [LARGE SCALE GENOMIC DNA]</scope>
    <source>
        <strain evidence="12">HyVt-456</strain>
    </source>
</reference>
<keyword evidence="2 11" id="KW-1003">Cell membrane</keyword>
<protein>
    <recommendedName>
        <fullName evidence="11">Fluoride-specific ion channel FluC</fullName>
    </recommendedName>
</protein>
<evidence type="ECO:0000256" key="4">
    <source>
        <dbReference type="ARBA" id="ARBA00022692"/>
    </source>
</evidence>
<feature type="transmembrane region" description="Helical" evidence="11">
    <location>
        <begin position="96"/>
        <end position="117"/>
    </location>
</feature>
<evidence type="ECO:0000256" key="6">
    <source>
        <dbReference type="ARBA" id="ARBA00023065"/>
    </source>
</evidence>
<dbReference type="InterPro" id="IPR003691">
    <property type="entry name" value="FluC"/>
</dbReference>
<dbReference type="NCBIfam" id="TIGR00494">
    <property type="entry name" value="crcB"/>
    <property type="match status" value="1"/>
</dbReference>
<gene>
    <name evidence="11 12" type="primary">crcB</name>
    <name evidence="11" type="synonym">fluC</name>
    <name evidence="12" type="ORF">ENJ10_03930</name>
</gene>
<evidence type="ECO:0000256" key="7">
    <source>
        <dbReference type="ARBA" id="ARBA00023136"/>
    </source>
</evidence>
<evidence type="ECO:0000256" key="10">
    <source>
        <dbReference type="ARBA" id="ARBA00035585"/>
    </source>
</evidence>
<dbReference type="GO" id="GO:0140114">
    <property type="term" value="P:cellular detoxification of fluoride"/>
    <property type="evidence" value="ECO:0007669"/>
    <property type="project" value="UniProtKB-UniRule"/>
</dbReference>
<evidence type="ECO:0000256" key="5">
    <source>
        <dbReference type="ARBA" id="ARBA00022989"/>
    </source>
</evidence>
<proteinExistence type="inferred from homology"/>
<evidence type="ECO:0000256" key="2">
    <source>
        <dbReference type="ARBA" id="ARBA00022475"/>
    </source>
</evidence>
<dbReference type="Proteomes" id="UP000886005">
    <property type="component" value="Unassembled WGS sequence"/>
</dbReference>
<evidence type="ECO:0000256" key="1">
    <source>
        <dbReference type="ARBA" id="ARBA00004651"/>
    </source>
</evidence>
<evidence type="ECO:0000313" key="12">
    <source>
        <dbReference type="EMBL" id="HED09813.1"/>
    </source>
</evidence>
<keyword evidence="11" id="KW-0479">Metal-binding</keyword>
<evidence type="ECO:0000256" key="9">
    <source>
        <dbReference type="ARBA" id="ARBA00035120"/>
    </source>
</evidence>
<dbReference type="GO" id="GO:0062054">
    <property type="term" value="F:fluoride channel activity"/>
    <property type="evidence" value="ECO:0007669"/>
    <property type="project" value="UniProtKB-UniRule"/>
</dbReference>
<name>A0A7V1LKT7_CALAY</name>
<keyword evidence="8 11" id="KW-0407">Ion channel</keyword>
<feature type="binding site" evidence="11">
    <location>
        <position position="77"/>
    </location>
    <ligand>
        <name>Na(+)</name>
        <dbReference type="ChEBI" id="CHEBI:29101"/>
        <note>structural</note>
    </ligand>
</feature>